<dbReference type="SMART" id="SM00028">
    <property type="entry name" value="TPR"/>
    <property type="match status" value="4"/>
</dbReference>
<feature type="domain" description="Protein kinase" evidence="8">
    <location>
        <begin position="14"/>
        <end position="275"/>
    </location>
</feature>
<dbReference type="GO" id="GO:0004674">
    <property type="term" value="F:protein serine/threonine kinase activity"/>
    <property type="evidence" value="ECO:0007669"/>
    <property type="project" value="UniProtKB-KW"/>
</dbReference>
<evidence type="ECO:0000313" key="10">
    <source>
        <dbReference type="Proteomes" id="UP000184170"/>
    </source>
</evidence>
<dbReference type="Pfam" id="PF14559">
    <property type="entry name" value="TPR_19"/>
    <property type="match status" value="1"/>
</dbReference>
<dbReference type="Gene3D" id="1.25.40.10">
    <property type="entry name" value="Tetratricopeptide repeat domain"/>
    <property type="match status" value="2"/>
</dbReference>
<dbReference type="PROSITE" id="PS50005">
    <property type="entry name" value="TPR"/>
    <property type="match status" value="1"/>
</dbReference>
<dbReference type="InterPro" id="IPR000719">
    <property type="entry name" value="Prot_kinase_dom"/>
</dbReference>
<evidence type="ECO:0000256" key="2">
    <source>
        <dbReference type="ARBA" id="ARBA00022741"/>
    </source>
</evidence>
<evidence type="ECO:0000259" key="8">
    <source>
        <dbReference type="PROSITE" id="PS50011"/>
    </source>
</evidence>
<dbReference type="Gene3D" id="3.30.200.20">
    <property type="entry name" value="Phosphorylase Kinase, domain 1"/>
    <property type="match status" value="1"/>
</dbReference>
<dbReference type="PROSITE" id="PS00108">
    <property type="entry name" value="PROTEIN_KINASE_ST"/>
    <property type="match status" value="1"/>
</dbReference>
<dbReference type="SUPFAM" id="SSF56112">
    <property type="entry name" value="Protein kinase-like (PK-like)"/>
    <property type="match status" value="1"/>
</dbReference>
<dbReference type="Gene3D" id="1.10.510.10">
    <property type="entry name" value="Transferase(Phosphotransferase) domain 1"/>
    <property type="match status" value="1"/>
</dbReference>
<gene>
    <name evidence="9" type="ORF">SAMN04487965_1500</name>
</gene>
<keyword evidence="9" id="KW-0723">Serine/threonine-protein kinase</keyword>
<accession>A0A1M4ZC23</accession>
<evidence type="ECO:0000256" key="3">
    <source>
        <dbReference type="ARBA" id="ARBA00022777"/>
    </source>
</evidence>
<dbReference type="OrthoDB" id="9801841at2"/>
<keyword evidence="1" id="KW-0808">Transferase</keyword>
<keyword evidence="4 6" id="KW-0067">ATP-binding</keyword>
<keyword evidence="7" id="KW-1133">Transmembrane helix</keyword>
<dbReference type="InterPro" id="IPR008271">
    <property type="entry name" value="Ser/Thr_kinase_AS"/>
</dbReference>
<dbReference type="Proteomes" id="UP000184170">
    <property type="component" value="Unassembled WGS sequence"/>
</dbReference>
<feature type="repeat" description="TPR" evidence="5">
    <location>
        <begin position="683"/>
        <end position="716"/>
    </location>
</feature>
<dbReference type="InterPro" id="IPR019734">
    <property type="entry name" value="TPR_rpt"/>
</dbReference>
<dbReference type="STRING" id="494016.SAMN04487965_1500"/>
<dbReference type="FunFam" id="3.30.200.20:FF:000042">
    <property type="entry name" value="Aurora kinase A"/>
    <property type="match status" value="1"/>
</dbReference>
<feature type="binding site" evidence="6">
    <location>
        <position position="44"/>
    </location>
    <ligand>
        <name>ATP</name>
        <dbReference type="ChEBI" id="CHEBI:30616"/>
    </ligand>
</feature>
<dbReference type="InterPro" id="IPR011990">
    <property type="entry name" value="TPR-like_helical_dom_sf"/>
</dbReference>
<sequence>MEVAEPDVQQLGRYRIERTLGAGGMGIVYLAQDSKLQRPVAIKKLRKDSTSSTAAQRIQSEAQLLAQLNHPNIVQLHDVLEEGDSIALVMEYVEGTTLQQWMREHTPSLQQKLDLLIQICNGLTEAHSLGIIHRDLKPDNILITNSGVAKITDFGIAKSLQQDVDSITREDQVAGTVDAMSPEQLQGYPLDPRSDLFSLGTITYELLCGAKPFEKGDGGTMALAHKVVSDPHIPPQLAWPKLPEPLAVLLDKLLGKLPEQRPDSAAQVAEALTLLQQLGADSESREFSATVTQLLRKPPNKRKRLFAALAGLAVLAIAGYWGWKEFTKLEPQYIAVLPVEINGEVRGEDNAKALTATIVRQALMNATSQLKASALVSFTPKEGQDFDAQLQALRNKGVTDALFARLECAQVRCEIELQRIGPVDSQIKQQTGFAFLVDKRQEAEYRIGNSTAALFPQSYAKDTAELKLMPDSDYSEYLNIVSRLESKGNTAEDLTKLKELTNTYPNNPNLYRIFTQVATDLFVLTNEQQYIQEGLDLVGKAKSRGIDKSLALEIELWLRTYSDDSNQFDELWTQLNKQKSPSAAMLAKYSRFLFSKGDYEAGQRYAEEAEALNPSADSLYLVALHQTASGNYDSARLTLNKLLENYSRHWSSYSLLGAIEGEVGNLSAAEKAFTSIPEALRSWRTQSNLGALYFLQQKYVEALKTYQQVLKKAPENIPAIGQIAETYLMLGESEKAKKEFLRVVELTENKEAPDMLRYRAIALANLGEVSMGIALAHALLKKSPDDTDVKYSAAQIYAIAGEWRSANYFLEQLLQQGMSADWFRLPAFRRLCARESTTVAVTTAVCK</sequence>
<dbReference type="InterPro" id="IPR017441">
    <property type="entry name" value="Protein_kinase_ATP_BS"/>
</dbReference>
<keyword evidence="7" id="KW-0472">Membrane</keyword>
<dbReference type="PANTHER" id="PTHR43289">
    <property type="entry name" value="MITOGEN-ACTIVATED PROTEIN KINASE KINASE KINASE 20-RELATED"/>
    <property type="match status" value="1"/>
</dbReference>
<reference evidence="10" key="1">
    <citation type="submission" date="2016-11" db="EMBL/GenBank/DDBJ databases">
        <authorList>
            <person name="Varghese N."/>
            <person name="Submissions S."/>
        </authorList>
    </citation>
    <scope>NUCLEOTIDE SEQUENCE [LARGE SCALE GENOMIC DNA]</scope>
    <source>
        <strain evidence="10">CGMCC 1.7063</strain>
    </source>
</reference>
<evidence type="ECO:0000313" key="9">
    <source>
        <dbReference type="EMBL" id="SHF15525.1"/>
    </source>
</evidence>
<feature type="transmembrane region" description="Helical" evidence="7">
    <location>
        <begin position="305"/>
        <end position="323"/>
    </location>
</feature>
<dbReference type="Pfam" id="PF00069">
    <property type="entry name" value="Pkinase"/>
    <property type="match status" value="1"/>
</dbReference>
<keyword evidence="3 9" id="KW-0418">Kinase</keyword>
<dbReference type="GO" id="GO:0005524">
    <property type="term" value="F:ATP binding"/>
    <property type="evidence" value="ECO:0007669"/>
    <property type="project" value="UniProtKB-UniRule"/>
</dbReference>
<keyword evidence="7" id="KW-0812">Transmembrane</keyword>
<evidence type="ECO:0000256" key="5">
    <source>
        <dbReference type="PROSITE-ProRule" id="PRU00339"/>
    </source>
</evidence>
<dbReference type="PROSITE" id="PS50011">
    <property type="entry name" value="PROTEIN_KINASE_DOM"/>
    <property type="match status" value="1"/>
</dbReference>
<keyword evidence="5" id="KW-0802">TPR repeat</keyword>
<dbReference type="InterPro" id="IPR011009">
    <property type="entry name" value="Kinase-like_dom_sf"/>
</dbReference>
<evidence type="ECO:0000256" key="1">
    <source>
        <dbReference type="ARBA" id="ARBA00022679"/>
    </source>
</evidence>
<evidence type="ECO:0000256" key="4">
    <source>
        <dbReference type="ARBA" id="ARBA00022840"/>
    </source>
</evidence>
<dbReference type="SUPFAM" id="SSF48452">
    <property type="entry name" value="TPR-like"/>
    <property type="match status" value="1"/>
</dbReference>
<dbReference type="CDD" id="cd14014">
    <property type="entry name" value="STKc_PknB_like"/>
    <property type="match status" value="1"/>
</dbReference>
<evidence type="ECO:0000256" key="7">
    <source>
        <dbReference type="SAM" id="Phobius"/>
    </source>
</evidence>
<dbReference type="PROSITE" id="PS00107">
    <property type="entry name" value="PROTEIN_KINASE_ATP"/>
    <property type="match status" value="1"/>
</dbReference>
<dbReference type="SMART" id="SM00220">
    <property type="entry name" value="S_TKc"/>
    <property type="match status" value="1"/>
</dbReference>
<name>A0A1M4ZC23_9GAMM</name>
<proteinExistence type="predicted"/>
<protein>
    <submittedName>
        <fullName evidence="9">Serine/threonine protein kinase</fullName>
    </submittedName>
</protein>
<dbReference type="EMBL" id="FQVA01000001">
    <property type="protein sequence ID" value="SHF15525.1"/>
    <property type="molecule type" value="Genomic_DNA"/>
</dbReference>
<organism evidence="9 10">
    <name type="scientific">Microbulbifer donghaiensis</name>
    <dbReference type="NCBI Taxonomy" id="494016"/>
    <lineage>
        <taxon>Bacteria</taxon>
        <taxon>Pseudomonadati</taxon>
        <taxon>Pseudomonadota</taxon>
        <taxon>Gammaproteobacteria</taxon>
        <taxon>Cellvibrionales</taxon>
        <taxon>Microbulbiferaceae</taxon>
        <taxon>Microbulbifer</taxon>
    </lineage>
</organism>
<dbReference type="AlphaFoldDB" id="A0A1M4ZC23"/>
<keyword evidence="10" id="KW-1185">Reference proteome</keyword>
<dbReference type="Pfam" id="PF13432">
    <property type="entry name" value="TPR_16"/>
    <property type="match status" value="1"/>
</dbReference>
<evidence type="ECO:0000256" key="6">
    <source>
        <dbReference type="PROSITE-ProRule" id="PRU10141"/>
    </source>
</evidence>
<dbReference type="RefSeq" id="WP_073273225.1">
    <property type="nucleotide sequence ID" value="NZ_FQVA01000001.1"/>
</dbReference>
<dbReference type="PANTHER" id="PTHR43289:SF6">
    <property type="entry name" value="SERINE_THREONINE-PROTEIN KINASE NEKL-3"/>
    <property type="match status" value="1"/>
</dbReference>
<keyword evidence="2 6" id="KW-0547">Nucleotide-binding</keyword>